<feature type="signal peptide" evidence="1">
    <location>
        <begin position="1"/>
        <end position="19"/>
    </location>
</feature>
<evidence type="ECO:0000256" key="1">
    <source>
        <dbReference type="SAM" id="SignalP"/>
    </source>
</evidence>
<accession>A0A7S1M5P4</accession>
<protein>
    <submittedName>
        <fullName evidence="2">Uncharacterized protein</fullName>
    </submittedName>
</protein>
<dbReference type="AlphaFoldDB" id="A0A7S1M5P4"/>
<name>A0A7S1M5P4_ALECA</name>
<sequence length="234" mass="25812">MLTSVALRLFLSCGGLVLAQDIFLASSLPQGTSYPSDDALIDRTKEYLETGTGWFSAFRNDSHASDFVMRGPIVGPLDFEGLYKVLSVSGAWLAFPDIKPNPRSCWLDPADDDFGRHVYCAVYPSGTHTKDYHPPGGPVVRPTNKTFASSGEVFSVLWNSDLKVRHVTVGYPINAHRGNTCGFGGAFGIQCMLGAKFWRLRDEFDVLWRLPAARTPKSELPAWWAEYCQGPSCP</sequence>
<feature type="chain" id="PRO_5031057743" evidence="1">
    <location>
        <begin position="20"/>
        <end position="234"/>
    </location>
</feature>
<keyword evidence="1" id="KW-0732">Signal</keyword>
<evidence type="ECO:0000313" key="2">
    <source>
        <dbReference type="EMBL" id="CAD9122690.1"/>
    </source>
</evidence>
<dbReference type="EMBL" id="HBGE01030028">
    <property type="protein sequence ID" value="CAD9122690.1"/>
    <property type="molecule type" value="Transcribed_RNA"/>
</dbReference>
<organism evidence="2">
    <name type="scientific">Alexandrium catenella</name>
    <name type="common">Red tide dinoflagellate</name>
    <name type="synonym">Gonyaulax catenella</name>
    <dbReference type="NCBI Taxonomy" id="2925"/>
    <lineage>
        <taxon>Eukaryota</taxon>
        <taxon>Sar</taxon>
        <taxon>Alveolata</taxon>
        <taxon>Dinophyceae</taxon>
        <taxon>Gonyaulacales</taxon>
        <taxon>Pyrocystaceae</taxon>
        <taxon>Alexandrium</taxon>
    </lineage>
</organism>
<reference evidence="2" key="1">
    <citation type="submission" date="2021-01" db="EMBL/GenBank/DDBJ databases">
        <authorList>
            <person name="Corre E."/>
            <person name="Pelletier E."/>
            <person name="Niang G."/>
            <person name="Scheremetjew M."/>
            <person name="Finn R."/>
            <person name="Kale V."/>
            <person name="Holt S."/>
            <person name="Cochrane G."/>
            <person name="Meng A."/>
            <person name="Brown T."/>
            <person name="Cohen L."/>
        </authorList>
    </citation>
    <scope>NUCLEOTIDE SEQUENCE</scope>
    <source>
        <strain evidence="2">OF101</strain>
    </source>
</reference>
<gene>
    <name evidence="2" type="ORF">ACAT0790_LOCUS18074</name>
</gene>
<proteinExistence type="predicted"/>